<dbReference type="AlphaFoldDB" id="A0A6N2RFN2"/>
<dbReference type="EMBL" id="CACRTC010000007">
    <property type="protein sequence ID" value="VYS79079.1"/>
    <property type="molecule type" value="Genomic_DNA"/>
</dbReference>
<organism evidence="1">
    <name type="scientific">Bacteroides uniformis</name>
    <dbReference type="NCBI Taxonomy" id="820"/>
    <lineage>
        <taxon>Bacteria</taxon>
        <taxon>Pseudomonadati</taxon>
        <taxon>Bacteroidota</taxon>
        <taxon>Bacteroidia</taxon>
        <taxon>Bacteroidales</taxon>
        <taxon>Bacteroidaceae</taxon>
        <taxon>Bacteroides</taxon>
    </lineage>
</organism>
<evidence type="ECO:0000313" key="1">
    <source>
        <dbReference type="EMBL" id="VYS79079.1"/>
    </source>
</evidence>
<name>A0A6N2RFN2_BACUN</name>
<reference evidence="1" key="1">
    <citation type="submission" date="2019-11" db="EMBL/GenBank/DDBJ databases">
        <authorList>
            <person name="Feng L."/>
        </authorList>
    </citation>
    <scope>NUCLEOTIDE SEQUENCE</scope>
    <source>
        <strain evidence="1">BuniformisLFYP32</strain>
    </source>
</reference>
<sequence length="35" mass="4019">MQRVNQIGYLPEERCVSYCFGLAASIDTFLIELTH</sequence>
<gene>
    <name evidence="1" type="ORF">BULFYP32_00604</name>
</gene>
<proteinExistence type="predicted"/>
<accession>A0A6N2RFN2</accession>
<protein>
    <submittedName>
        <fullName evidence="1">Uncharacterized protein</fullName>
    </submittedName>
</protein>